<evidence type="ECO:0000256" key="2">
    <source>
        <dbReference type="ARBA" id="ARBA00004892"/>
    </source>
</evidence>
<evidence type="ECO:0000256" key="7">
    <source>
        <dbReference type="HAMAP-Rule" id="MF_00675"/>
    </source>
</evidence>
<comment type="pathway">
    <text evidence="2 7">Carbohydrate metabolism; pentose and glucuronate interconversion.</text>
</comment>
<gene>
    <name evidence="7" type="primary">uxaC</name>
    <name evidence="8" type="ORF">GRFL_0331</name>
</gene>
<dbReference type="AlphaFoldDB" id="A0A1L7I1P4"/>
<evidence type="ECO:0000256" key="5">
    <source>
        <dbReference type="ARBA" id="ARBA00020555"/>
    </source>
</evidence>
<dbReference type="GO" id="GO:0019698">
    <property type="term" value="P:D-galacturonate catabolic process"/>
    <property type="evidence" value="ECO:0007669"/>
    <property type="project" value="TreeGrafter"/>
</dbReference>
<dbReference type="UniPathway" id="UPA00246"/>
<dbReference type="Pfam" id="PF02614">
    <property type="entry name" value="UxaC"/>
    <property type="match status" value="1"/>
</dbReference>
<keyword evidence="6 7" id="KW-0413">Isomerase</keyword>
<dbReference type="Gene3D" id="3.20.20.140">
    <property type="entry name" value="Metal-dependent hydrolases"/>
    <property type="match status" value="1"/>
</dbReference>
<keyword evidence="9" id="KW-1185">Reference proteome</keyword>
<dbReference type="PANTHER" id="PTHR30068:SF4">
    <property type="entry name" value="URONATE ISOMERASE"/>
    <property type="match status" value="1"/>
</dbReference>
<dbReference type="RefSeq" id="WP_083642875.1">
    <property type="nucleotide sequence ID" value="NZ_AMRU01000008.1"/>
</dbReference>
<comment type="catalytic activity">
    <reaction evidence="7">
        <text>aldehydo-D-galacturonate = keto-D-tagaturonate</text>
        <dbReference type="Rhea" id="RHEA:27702"/>
        <dbReference type="ChEBI" id="CHEBI:12952"/>
        <dbReference type="ChEBI" id="CHEBI:17886"/>
    </reaction>
</comment>
<dbReference type="GO" id="GO:0008880">
    <property type="term" value="F:glucuronate isomerase activity"/>
    <property type="evidence" value="ECO:0007669"/>
    <property type="project" value="UniProtKB-UniRule"/>
</dbReference>
<reference evidence="8 9" key="1">
    <citation type="submission" date="2016-07" db="EMBL/GenBank/DDBJ databases">
        <title>Multi-omics approach to identify versatile polysaccharide utilization systems of a marine flavobacterium Gramella flava.</title>
        <authorList>
            <person name="Tang K."/>
        </authorList>
    </citation>
    <scope>NUCLEOTIDE SEQUENCE [LARGE SCALE GENOMIC DNA]</scope>
    <source>
        <strain evidence="8 9">JLT2011</strain>
    </source>
</reference>
<name>A0A1L7I1P4_9FLAO</name>
<dbReference type="EMBL" id="CP016359">
    <property type="protein sequence ID" value="APU67055.1"/>
    <property type="molecule type" value="Genomic_DNA"/>
</dbReference>
<evidence type="ECO:0000256" key="6">
    <source>
        <dbReference type="ARBA" id="ARBA00023235"/>
    </source>
</evidence>
<protein>
    <recommendedName>
        <fullName evidence="5 7">Uronate isomerase</fullName>
        <ecNumber evidence="4 7">5.3.1.12</ecNumber>
    </recommendedName>
    <alternativeName>
        <fullName evidence="7">Glucuronate isomerase</fullName>
    </alternativeName>
    <alternativeName>
        <fullName evidence="7">Uronic isomerase</fullName>
    </alternativeName>
</protein>
<dbReference type="Gene3D" id="1.10.2020.10">
    <property type="entry name" value="uronate isomerase, domain 2, chain A"/>
    <property type="match status" value="1"/>
</dbReference>
<evidence type="ECO:0000313" key="8">
    <source>
        <dbReference type="EMBL" id="APU67055.1"/>
    </source>
</evidence>
<dbReference type="InterPro" id="IPR032466">
    <property type="entry name" value="Metal_Hydrolase"/>
</dbReference>
<dbReference type="STRING" id="1229726.GRFL_0331"/>
<dbReference type="SUPFAM" id="SSF51556">
    <property type="entry name" value="Metallo-dependent hydrolases"/>
    <property type="match status" value="1"/>
</dbReference>
<organism evidence="8 9">
    <name type="scientific">Christiangramia flava JLT2011</name>
    <dbReference type="NCBI Taxonomy" id="1229726"/>
    <lineage>
        <taxon>Bacteria</taxon>
        <taxon>Pseudomonadati</taxon>
        <taxon>Bacteroidota</taxon>
        <taxon>Flavobacteriia</taxon>
        <taxon>Flavobacteriales</taxon>
        <taxon>Flavobacteriaceae</taxon>
        <taxon>Christiangramia</taxon>
    </lineage>
</organism>
<comment type="catalytic activity">
    <reaction evidence="1 7">
        <text>D-glucuronate = D-fructuronate</text>
        <dbReference type="Rhea" id="RHEA:13049"/>
        <dbReference type="ChEBI" id="CHEBI:58720"/>
        <dbReference type="ChEBI" id="CHEBI:59863"/>
        <dbReference type="EC" id="5.3.1.12"/>
    </reaction>
</comment>
<dbReference type="EC" id="5.3.1.12" evidence="4 7"/>
<dbReference type="OrthoDB" id="9766564at2"/>
<dbReference type="InterPro" id="IPR003766">
    <property type="entry name" value="Uronate_isomerase"/>
</dbReference>
<accession>A0A1L7I1P4</accession>
<dbReference type="HAMAP" id="MF_00675">
    <property type="entry name" value="UxaC"/>
    <property type="match status" value="1"/>
</dbReference>
<evidence type="ECO:0000256" key="3">
    <source>
        <dbReference type="ARBA" id="ARBA00008397"/>
    </source>
</evidence>
<evidence type="ECO:0000256" key="4">
    <source>
        <dbReference type="ARBA" id="ARBA00012546"/>
    </source>
</evidence>
<evidence type="ECO:0000256" key="1">
    <source>
        <dbReference type="ARBA" id="ARBA00001165"/>
    </source>
</evidence>
<dbReference type="Proteomes" id="UP000186230">
    <property type="component" value="Chromosome"/>
</dbReference>
<dbReference type="GO" id="GO:0042840">
    <property type="term" value="P:D-glucuronate catabolic process"/>
    <property type="evidence" value="ECO:0007669"/>
    <property type="project" value="TreeGrafter"/>
</dbReference>
<comment type="similarity">
    <text evidence="3 7">Belongs to the metallo-dependent hydrolases superfamily. Uronate isomerase family.</text>
</comment>
<dbReference type="NCBIfam" id="NF002794">
    <property type="entry name" value="PRK02925.1"/>
    <property type="match status" value="1"/>
</dbReference>
<dbReference type="PANTHER" id="PTHR30068">
    <property type="entry name" value="URONATE ISOMERASE"/>
    <property type="match status" value="1"/>
</dbReference>
<proteinExistence type="inferred from homology"/>
<sequence>MKSFIKEDFLLESDFATALYEKHAKNLPIIDFHCHLPVEDIAEDRQFQTITEIWINGDHYKWRAMRALGIAEEYITGNRSDAEKFQKWAETIPYTMRNPLYHWTHLELERYFGITDLLNGRNAGKIFQQCNDLLATPAFSARNLLKKMKVEVVCTSDDPVDDLRFHEQLKNEHFEVKILPTFRPDVLLNIDQPGLLDYLQKLAKISGVEIKSFASLLRAIQQRVDFFHEMGCRLSDHGLDYAPSEEFTEAQLDEILQKSLENTAVSEDEAKCYRSALMYHLGEMYAEKNWVMQLHLGPIRNNSTRLKEKLGANAGVDSIGDFQQAKSLSGYLDKLDRENRLPKTILYNVNPADNEVMATMTGNFMGDTPKGKIQHGAAWWFLDQKNGIERQLDAISNMGLLSCFVGMLTDSRSLLSYPRHEYFRRVLCNLFGRDVANSELPEDMEWIGKIVEDVCYYNAKEYFNFPD</sequence>
<dbReference type="KEGG" id="gfl:GRFL_0331"/>
<evidence type="ECO:0000313" key="9">
    <source>
        <dbReference type="Proteomes" id="UP000186230"/>
    </source>
</evidence>